<protein>
    <submittedName>
        <fullName evidence="2">Uncharacterized protein</fullName>
    </submittedName>
</protein>
<dbReference type="VEuPathDB" id="FungiDB:BO83DRAFT_176076"/>
<evidence type="ECO:0000313" key="2">
    <source>
        <dbReference type="EMBL" id="PWY81401.1"/>
    </source>
</evidence>
<reference evidence="2" key="1">
    <citation type="submission" date="2016-12" db="EMBL/GenBank/DDBJ databases">
        <title>The genomes of Aspergillus section Nigri reveals drivers in fungal speciation.</title>
        <authorList>
            <consortium name="DOE Joint Genome Institute"/>
            <person name="Vesth T.C."/>
            <person name="Nybo J."/>
            <person name="Theobald S."/>
            <person name="Brandl J."/>
            <person name="Frisvad J.C."/>
            <person name="Nielsen K.F."/>
            <person name="Lyhne E.K."/>
            <person name="Kogle M.E."/>
            <person name="Kuo A."/>
            <person name="Riley R."/>
            <person name="Clum A."/>
            <person name="Nolan M."/>
            <person name="Lipzen A."/>
            <person name="Salamov A."/>
            <person name="Henrissat B."/>
            <person name="Wiebenga A."/>
            <person name="De vries R.P."/>
            <person name="Grigoriev I.V."/>
            <person name="Mortensen U.H."/>
            <person name="Andersen M.R."/>
            <person name="Baker S.E."/>
        </authorList>
    </citation>
    <scope>NUCLEOTIDE SEQUENCE</scope>
    <source>
        <strain evidence="2">CBS 122712</strain>
    </source>
</reference>
<comment type="caution">
    <text evidence="2">The sequence shown here is derived from an EMBL/GenBank/DDBJ whole genome shotgun (WGS) entry which is preliminary data.</text>
</comment>
<evidence type="ECO:0000313" key="3">
    <source>
        <dbReference type="Proteomes" id="UP000246171"/>
    </source>
</evidence>
<dbReference type="AlphaFoldDB" id="A0A317W6V0"/>
<feature type="compositionally biased region" description="Polar residues" evidence="1">
    <location>
        <begin position="32"/>
        <end position="60"/>
    </location>
</feature>
<dbReference type="GeneID" id="37048401"/>
<dbReference type="RefSeq" id="XP_025391824.1">
    <property type="nucleotide sequence ID" value="XM_025526439.1"/>
</dbReference>
<sequence length="96" mass="10534">MAHDKLLLCDLFGRTMLPIGCIRPIQIRVHQDPTTCSRNYSPEAHTSSTSHDGMASNNDENPIRGIANATPPGVTGMMRQWPVAMRIACLSGTRDE</sequence>
<name>A0A317W6V0_ASPEC</name>
<proteinExistence type="predicted"/>
<gene>
    <name evidence="2" type="ORF">BO83DRAFT_176076</name>
</gene>
<organism evidence="2 3">
    <name type="scientific">Aspergillus eucalypticola (strain CBS 122712 / IBT 29274)</name>
    <dbReference type="NCBI Taxonomy" id="1448314"/>
    <lineage>
        <taxon>Eukaryota</taxon>
        <taxon>Fungi</taxon>
        <taxon>Dikarya</taxon>
        <taxon>Ascomycota</taxon>
        <taxon>Pezizomycotina</taxon>
        <taxon>Eurotiomycetes</taxon>
        <taxon>Eurotiomycetidae</taxon>
        <taxon>Eurotiales</taxon>
        <taxon>Aspergillaceae</taxon>
        <taxon>Aspergillus</taxon>
        <taxon>Aspergillus subgen. Circumdati</taxon>
    </lineage>
</organism>
<accession>A0A317W6V0</accession>
<feature type="region of interest" description="Disordered" evidence="1">
    <location>
        <begin position="32"/>
        <end position="74"/>
    </location>
</feature>
<evidence type="ECO:0000256" key="1">
    <source>
        <dbReference type="SAM" id="MobiDB-lite"/>
    </source>
</evidence>
<keyword evidence="3" id="KW-1185">Reference proteome</keyword>
<dbReference type="Proteomes" id="UP000246171">
    <property type="component" value="Unassembled WGS sequence"/>
</dbReference>
<dbReference type="EMBL" id="MSFU01000004">
    <property type="protein sequence ID" value="PWY81401.1"/>
    <property type="molecule type" value="Genomic_DNA"/>
</dbReference>